<keyword evidence="1" id="KW-1185">Reference proteome</keyword>
<accession>A0A1I7Z040</accession>
<reference evidence="2" key="1">
    <citation type="submission" date="2016-11" db="UniProtKB">
        <authorList>
            <consortium name="WormBaseParasite"/>
        </authorList>
    </citation>
    <scope>IDENTIFICATION</scope>
</reference>
<protein>
    <submittedName>
        <fullName evidence="2">Transposase</fullName>
    </submittedName>
</protein>
<dbReference type="AlphaFoldDB" id="A0A1I7Z040"/>
<sequence>MVNQVELVNMARKMLNIVHMLLGISEARRVGSESTDKNRTWDGA</sequence>
<evidence type="ECO:0000313" key="1">
    <source>
        <dbReference type="Proteomes" id="UP000095287"/>
    </source>
</evidence>
<dbReference type="WBParaSite" id="L893_g21430.t1">
    <property type="protein sequence ID" value="L893_g21430.t1"/>
    <property type="gene ID" value="L893_g21430"/>
</dbReference>
<proteinExistence type="predicted"/>
<dbReference type="Proteomes" id="UP000095287">
    <property type="component" value="Unplaced"/>
</dbReference>
<organism evidence="1 2">
    <name type="scientific">Steinernema glaseri</name>
    <dbReference type="NCBI Taxonomy" id="37863"/>
    <lineage>
        <taxon>Eukaryota</taxon>
        <taxon>Metazoa</taxon>
        <taxon>Ecdysozoa</taxon>
        <taxon>Nematoda</taxon>
        <taxon>Chromadorea</taxon>
        <taxon>Rhabditida</taxon>
        <taxon>Tylenchina</taxon>
        <taxon>Panagrolaimomorpha</taxon>
        <taxon>Strongyloidoidea</taxon>
        <taxon>Steinernematidae</taxon>
        <taxon>Steinernema</taxon>
    </lineage>
</organism>
<name>A0A1I7Z040_9BILA</name>
<evidence type="ECO:0000313" key="2">
    <source>
        <dbReference type="WBParaSite" id="L893_g21430.t1"/>
    </source>
</evidence>